<accession>A0A8T8DZK9</accession>
<dbReference type="OrthoDB" id="170902at2157"/>
<dbReference type="GeneID" id="62877075"/>
<evidence type="ECO:0000313" key="3">
    <source>
        <dbReference type="Proteomes" id="UP000637819"/>
    </source>
</evidence>
<reference evidence="2 3" key="1">
    <citation type="submission" date="2021-01" db="EMBL/GenBank/DDBJ databases">
        <title>Genome Sequence and Methylation Pattern of Haloterrigena salifodinae BOL5-1, An Extremely Halophilic Archaeon from a Bolivian Salt Mine.</title>
        <authorList>
            <person name="DasSarma P."/>
            <person name="Anton B.P."/>
            <person name="DasSarma S.L."/>
            <person name="von Ehrenheim H.A.L."/>
            <person name="Martinez F.L."/>
            <person name="Guzman D."/>
            <person name="Roberts R.J."/>
            <person name="DasSarma S."/>
        </authorList>
    </citation>
    <scope>NUCLEOTIDE SEQUENCE [LARGE SCALE GENOMIC DNA]</scope>
    <source>
        <strain evidence="2 3">BOL5-1</strain>
    </source>
</reference>
<feature type="compositionally biased region" description="Acidic residues" evidence="1">
    <location>
        <begin position="239"/>
        <end position="253"/>
    </location>
</feature>
<feature type="compositionally biased region" description="Acidic residues" evidence="1">
    <location>
        <begin position="63"/>
        <end position="73"/>
    </location>
</feature>
<feature type="compositionally biased region" description="Basic and acidic residues" evidence="1">
    <location>
        <begin position="227"/>
        <end position="238"/>
    </location>
</feature>
<organism evidence="2 3">
    <name type="scientific">Haloterrigena salifodinae</name>
    <dbReference type="NCBI Taxonomy" id="2675099"/>
    <lineage>
        <taxon>Archaea</taxon>
        <taxon>Methanobacteriati</taxon>
        <taxon>Methanobacteriota</taxon>
        <taxon>Stenosarchaea group</taxon>
        <taxon>Halobacteria</taxon>
        <taxon>Halobacteriales</taxon>
        <taxon>Natrialbaceae</taxon>
        <taxon>Haloterrigena</taxon>
    </lineage>
</organism>
<feature type="compositionally biased region" description="Low complexity" evidence="1">
    <location>
        <begin position="1"/>
        <end position="31"/>
    </location>
</feature>
<evidence type="ECO:0000256" key="1">
    <source>
        <dbReference type="SAM" id="MobiDB-lite"/>
    </source>
</evidence>
<dbReference type="Proteomes" id="UP000637819">
    <property type="component" value="Chromosome"/>
</dbReference>
<dbReference type="EMBL" id="CP069188">
    <property type="protein sequence ID" value="QRV14807.1"/>
    <property type="molecule type" value="Genomic_DNA"/>
</dbReference>
<feature type="region of interest" description="Disordered" evidence="1">
    <location>
        <begin position="1"/>
        <end position="310"/>
    </location>
</feature>
<proteinExistence type="predicted"/>
<feature type="compositionally biased region" description="Low complexity" evidence="1">
    <location>
        <begin position="256"/>
        <end position="267"/>
    </location>
</feature>
<dbReference type="AlphaFoldDB" id="A0A8T8DZK9"/>
<feature type="compositionally biased region" description="Low complexity" evidence="1">
    <location>
        <begin position="86"/>
        <end position="106"/>
    </location>
</feature>
<dbReference type="RefSeq" id="WP_204747480.1">
    <property type="nucleotide sequence ID" value="NZ_CP069188.1"/>
</dbReference>
<protein>
    <submittedName>
        <fullName evidence="2">Uncharacterized protein</fullName>
    </submittedName>
</protein>
<feature type="compositionally biased region" description="Acidic residues" evidence="1">
    <location>
        <begin position="286"/>
        <end position="296"/>
    </location>
</feature>
<feature type="compositionally biased region" description="Acidic residues" evidence="1">
    <location>
        <begin position="121"/>
        <end position="138"/>
    </location>
</feature>
<evidence type="ECO:0000313" key="2">
    <source>
        <dbReference type="EMBL" id="QRV14807.1"/>
    </source>
</evidence>
<gene>
    <name evidence="2" type="ORF">JMJ58_18085</name>
</gene>
<feature type="compositionally biased region" description="Low complexity" evidence="1">
    <location>
        <begin position="161"/>
        <end position="200"/>
    </location>
</feature>
<keyword evidence="3" id="KW-1185">Reference proteome</keyword>
<name>A0A8T8DZK9_9EURY</name>
<dbReference type="KEGG" id="hsal:JMJ58_18085"/>
<sequence length="310" mass="30573">MSDQSSNQPSAADSASDSSESVDDAGASSGSLEPGGGPQRVVSDQSVDDILDSLDATKSGSADADEDATDGDEPTGAGNESEPDDAASAADEPTAAPAPSEPTDSTTEADDETAATADGPTETDGDVTTAFDEEEIPSTDERGADEVAVGSVAESADPIESTETAASADVTDAARTTDSASTTGSSTDESSIDSAATSLEDLSDDDASLEELAARIEDGAVTGADVRAAEAGEGRESTPDVDEIELSMDDLEETQAATTSAAGSNGAPDVPDDAGPLAGSVGAGEDSSDDDADGDDSPGLLGRIKRFFGG</sequence>